<sequence>MTSLKSGTGAVIGNVAILRSRGTSTRPTPRLYTRALNMTSSYEAVAINEHRRSDGILLDGGRHAQRAVERFGRVRSPCRGPLVMMTQNFFGETDSDKEDLSLLWSECFYPEGDGAKSIAALVKG</sequence>
<organism evidence="1 2">
    <name type="scientific">Lasallia pustulata</name>
    <dbReference type="NCBI Taxonomy" id="136370"/>
    <lineage>
        <taxon>Eukaryota</taxon>
        <taxon>Fungi</taxon>
        <taxon>Dikarya</taxon>
        <taxon>Ascomycota</taxon>
        <taxon>Pezizomycotina</taxon>
        <taxon>Lecanoromycetes</taxon>
        <taxon>OSLEUM clade</taxon>
        <taxon>Umbilicariomycetidae</taxon>
        <taxon>Umbilicariales</taxon>
        <taxon>Umbilicariaceae</taxon>
        <taxon>Lasallia</taxon>
    </lineage>
</organism>
<accession>A0A5M8PCB1</accession>
<evidence type="ECO:0000313" key="1">
    <source>
        <dbReference type="EMBL" id="KAA6406875.1"/>
    </source>
</evidence>
<protein>
    <submittedName>
        <fullName evidence="1">Uncharacterized protein</fullName>
    </submittedName>
</protein>
<proteinExistence type="predicted"/>
<dbReference type="AlphaFoldDB" id="A0A5M8PCB1"/>
<evidence type="ECO:0000313" key="2">
    <source>
        <dbReference type="Proteomes" id="UP000324767"/>
    </source>
</evidence>
<dbReference type="EMBL" id="VXIT01000022">
    <property type="protein sequence ID" value="KAA6406875.1"/>
    <property type="molecule type" value="Genomic_DNA"/>
</dbReference>
<gene>
    <name evidence="1" type="ORF">FRX48_09373</name>
</gene>
<dbReference type="Proteomes" id="UP000324767">
    <property type="component" value="Unassembled WGS sequence"/>
</dbReference>
<comment type="caution">
    <text evidence="1">The sequence shown here is derived from an EMBL/GenBank/DDBJ whole genome shotgun (WGS) entry which is preliminary data.</text>
</comment>
<name>A0A5M8PCB1_9LECA</name>
<reference evidence="1 2" key="1">
    <citation type="submission" date="2019-09" db="EMBL/GenBank/DDBJ databases">
        <title>The hologenome of the rock-dwelling lichen Lasallia pustulata.</title>
        <authorList>
            <person name="Greshake Tzovaras B."/>
            <person name="Segers F."/>
            <person name="Bicker A."/>
            <person name="Dal Grande F."/>
            <person name="Otte J."/>
            <person name="Hankeln T."/>
            <person name="Schmitt I."/>
            <person name="Ebersberger I."/>
        </authorList>
    </citation>
    <scope>NUCLEOTIDE SEQUENCE [LARGE SCALE GENOMIC DNA]</scope>
    <source>
        <strain evidence="1">A1-1</strain>
    </source>
</reference>